<dbReference type="Gene3D" id="2.40.50.140">
    <property type="entry name" value="Nucleic acid-binding proteins"/>
    <property type="match status" value="1"/>
</dbReference>
<dbReference type="PANTHER" id="PTHR11061">
    <property type="entry name" value="RNA M5U METHYLTRANSFERASE"/>
    <property type="match status" value="1"/>
</dbReference>
<dbReference type="AlphaFoldDB" id="A0AA87TF92"/>
<dbReference type="PROSITE" id="PS51687">
    <property type="entry name" value="SAM_MT_RNA_M5U"/>
    <property type="match status" value="1"/>
</dbReference>
<dbReference type="InterPro" id="IPR012340">
    <property type="entry name" value="NA-bd_OB-fold"/>
</dbReference>
<protein>
    <recommendedName>
        <fullName evidence="5">TRAM domain-containing protein</fullName>
    </recommendedName>
</protein>
<feature type="binding site" evidence="4">
    <location>
        <position position="311"/>
    </location>
    <ligand>
        <name>S-adenosyl-L-methionine</name>
        <dbReference type="ChEBI" id="CHEBI:59789"/>
    </ligand>
</feature>
<evidence type="ECO:0000256" key="1">
    <source>
        <dbReference type="ARBA" id="ARBA00022603"/>
    </source>
</evidence>
<proteinExistence type="inferred from homology"/>
<reference evidence="6 7" key="1">
    <citation type="submission" date="2013-04" db="EMBL/GenBank/DDBJ databases">
        <title>The Genome Sequence of Treponema medium ATCC 700293.</title>
        <authorList>
            <consortium name="The Broad Institute Genomics Platform"/>
            <person name="Earl A."/>
            <person name="Ward D."/>
            <person name="Feldgarden M."/>
            <person name="Gevers D."/>
            <person name="Leonetti C."/>
            <person name="Blanton J.M."/>
            <person name="Dewhirst F.E."/>
            <person name="Izard J."/>
            <person name="Walker B."/>
            <person name="Young S."/>
            <person name="Zeng Q."/>
            <person name="Gargeya S."/>
            <person name="Fitzgerald M."/>
            <person name="Haas B."/>
            <person name="Abouelleil A."/>
            <person name="Allen A.W."/>
            <person name="Alvarado L."/>
            <person name="Arachchi H.M."/>
            <person name="Berlin A.M."/>
            <person name="Chapman S.B."/>
            <person name="Gainer-Dewar J."/>
            <person name="Goldberg J."/>
            <person name="Griggs A."/>
            <person name="Gujja S."/>
            <person name="Hansen M."/>
            <person name="Howarth C."/>
            <person name="Imamovic A."/>
            <person name="Ireland A."/>
            <person name="Larimer J."/>
            <person name="McCowan C."/>
            <person name="Murphy C."/>
            <person name="Pearson M."/>
            <person name="Poon T.W."/>
            <person name="Priest M."/>
            <person name="Roberts A."/>
            <person name="Saif S."/>
            <person name="Shea T."/>
            <person name="Sisk P."/>
            <person name="Sykes S."/>
            <person name="Wortman J."/>
            <person name="Nusbaum C."/>
            <person name="Birren B."/>
        </authorList>
    </citation>
    <scope>NUCLEOTIDE SEQUENCE [LARGE SCALE GENOMIC DNA]</scope>
    <source>
        <strain evidence="6 7">ATCC 700293</strain>
    </source>
</reference>
<keyword evidence="2 4" id="KW-0808">Transferase</keyword>
<dbReference type="EMBL" id="ATFE01000005">
    <property type="protein sequence ID" value="EPF29356.1"/>
    <property type="molecule type" value="Genomic_DNA"/>
</dbReference>
<name>A0AA87TF92_TREMD</name>
<dbReference type="InterPro" id="IPR029063">
    <property type="entry name" value="SAM-dependent_MTases_sf"/>
</dbReference>
<feature type="binding site" evidence="4">
    <location>
        <position position="212"/>
    </location>
    <ligand>
        <name>S-adenosyl-L-methionine</name>
        <dbReference type="ChEBI" id="CHEBI:59789"/>
    </ligand>
</feature>
<evidence type="ECO:0000256" key="3">
    <source>
        <dbReference type="ARBA" id="ARBA00022691"/>
    </source>
</evidence>
<dbReference type="Pfam" id="PF01938">
    <property type="entry name" value="TRAM"/>
    <property type="match status" value="1"/>
</dbReference>
<comment type="caution">
    <text evidence="6">The sequence shown here is derived from an EMBL/GenBank/DDBJ whole genome shotgun (WGS) entry which is preliminary data.</text>
</comment>
<dbReference type="PROSITE" id="PS50926">
    <property type="entry name" value="TRAM"/>
    <property type="match status" value="1"/>
</dbReference>
<dbReference type="Proteomes" id="UP000014634">
    <property type="component" value="Unassembled WGS sequence"/>
</dbReference>
<feature type="binding site" evidence="4">
    <location>
        <position position="259"/>
    </location>
    <ligand>
        <name>S-adenosyl-L-methionine</name>
        <dbReference type="ChEBI" id="CHEBI:59789"/>
    </ligand>
</feature>
<evidence type="ECO:0000256" key="2">
    <source>
        <dbReference type="ARBA" id="ARBA00022679"/>
    </source>
</evidence>
<dbReference type="InterPro" id="IPR002792">
    <property type="entry name" value="TRAM_dom"/>
</dbReference>
<keyword evidence="3 4" id="KW-0949">S-adenosyl-L-methionine</keyword>
<dbReference type="InterPro" id="IPR010280">
    <property type="entry name" value="U5_MeTrfase_fam"/>
</dbReference>
<dbReference type="FunFam" id="2.40.50.140:FF:000097">
    <property type="entry name" value="23S rRNA (uracil(1939)-C(5))-methyltransferase RlmD"/>
    <property type="match status" value="1"/>
</dbReference>
<evidence type="ECO:0000313" key="6">
    <source>
        <dbReference type="EMBL" id="EPF29356.1"/>
    </source>
</evidence>
<accession>A0AA87TF92</accession>
<organism evidence="6 7">
    <name type="scientific">Treponema medium ATCC 700293</name>
    <dbReference type="NCBI Taxonomy" id="1125700"/>
    <lineage>
        <taxon>Bacteria</taxon>
        <taxon>Pseudomonadati</taxon>
        <taxon>Spirochaetota</taxon>
        <taxon>Spirochaetia</taxon>
        <taxon>Spirochaetales</taxon>
        <taxon>Treponemataceae</taxon>
        <taxon>Treponema</taxon>
    </lineage>
</organism>
<feature type="active site" description="Nucleophile" evidence="4">
    <location>
        <position position="338"/>
    </location>
</feature>
<dbReference type="GO" id="GO:0070041">
    <property type="term" value="F:rRNA (uridine-C5-)-methyltransferase activity"/>
    <property type="evidence" value="ECO:0007669"/>
    <property type="project" value="TreeGrafter"/>
</dbReference>
<dbReference type="Pfam" id="PF05958">
    <property type="entry name" value="tRNA_U5-meth_tr"/>
    <property type="match status" value="1"/>
</dbReference>
<feature type="binding site" evidence="4">
    <location>
        <position position="238"/>
    </location>
    <ligand>
        <name>S-adenosyl-L-methionine</name>
        <dbReference type="ChEBI" id="CHEBI:59789"/>
    </ligand>
</feature>
<comment type="similarity">
    <text evidence="4">Belongs to the class I-like SAM-binding methyltransferase superfamily. RNA M5U methyltransferase family.</text>
</comment>
<dbReference type="SUPFAM" id="SSF50249">
    <property type="entry name" value="Nucleic acid-binding proteins"/>
    <property type="match status" value="1"/>
</dbReference>
<feature type="domain" description="TRAM" evidence="5">
    <location>
        <begin position="1"/>
        <end position="52"/>
    </location>
</feature>
<dbReference type="PANTHER" id="PTHR11061:SF30">
    <property type="entry name" value="TRNA (URACIL(54)-C(5))-METHYLTRANSFERASE"/>
    <property type="match status" value="1"/>
</dbReference>
<keyword evidence="1 4" id="KW-0489">Methyltransferase</keyword>
<evidence type="ECO:0000259" key="5">
    <source>
        <dbReference type="PROSITE" id="PS50926"/>
    </source>
</evidence>
<dbReference type="SUPFAM" id="SSF53335">
    <property type="entry name" value="S-adenosyl-L-methionine-dependent methyltransferases"/>
    <property type="match status" value="1"/>
</dbReference>
<dbReference type="GO" id="GO:0070475">
    <property type="term" value="P:rRNA base methylation"/>
    <property type="evidence" value="ECO:0007669"/>
    <property type="project" value="TreeGrafter"/>
</dbReference>
<dbReference type="Gene3D" id="3.40.50.150">
    <property type="entry name" value="Vaccinia Virus protein VP39"/>
    <property type="match status" value="2"/>
</dbReference>
<sequence length="380" mass="42838">MRVTTEKIVFGGKALARVDGKTVFIPFALPDEELDITITANKRDYSEAVIKEIITPSPYRIEPPCPYFGRCGGCNLQMAANSYQQTLRQAMVAELFDRAHIAPERPPVFIAGPSWEYRNRFQFHTDKNGTIGMHGFASNTVVPVHDCPIAVPALRTVLQQDGLQKLFPRSTKIAQDRYHVFAQDDIYSPVHPDASAQVKGTALDFSVFGFFQSNITMLEKLIKPVSDIPPCKRVLDFYAGVGTFSAFLTDKAAELHLVEHNERALRTAQKNLDRIIAEKNNPCRCFFHTVSDTDWSDIPAAQLVYDAAIIDPPRQGIPEKALTYLGQAKIPLIHYVSCNPATFVRDAKKLIALGYRFIEYRLFDFYPQTHHCELLGIFIR</sequence>
<gene>
    <name evidence="6" type="ORF">HMPREF9195_00866</name>
</gene>
<evidence type="ECO:0000313" key="7">
    <source>
        <dbReference type="Proteomes" id="UP000014634"/>
    </source>
</evidence>
<evidence type="ECO:0000256" key="4">
    <source>
        <dbReference type="PROSITE-ProRule" id="PRU01024"/>
    </source>
</evidence>
<dbReference type="RefSeq" id="WP_016522833.1">
    <property type="nucleotide sequence ID" value="NZ_KE332517.1"/>
</dbReference>